<evidence type="ECO:0000313" key="6">
    <source>
        <dbReference type="Proteomes" id="UP000619457"/>
    </source>
</evidence>
<dbReference type="GO" id="GO:0006950">
    <property type="term" value="P:response to stress"/>
    <property type="evidence" value="ECO:0007669"/>
    <property type="project" value="TreeGrafter"/>
</dbReference>
<sequence>MKEINFDFDKPEDSLGYLLWQTTMQWQRQMNRALEKINLTHTQFVILAALGWLQKKSNAVTQKEIADHSNTDRMMVSKILRTLQKNELIERREHETDTRAKCVFLTPKGREILQKAIEIKTLSNNTFFSKLSDPANFGQELRKITGN</sequence>
<keyword evidence="2" id="KW-0238">DNA-binding</keyword>
<dbReference type="Proteomes" id="UP000619457">
    <property type="component" value="Unassembled WGS sequence"/>
</dbReference>
<protein>
    <submittedName>
        <fullName evidence="5">Transcriptional regulator</fullName>
    </submittedName>
</protein>
<evidence type="ECO:0000259" key="4">
    <source>
        <dbReference type="PROSITE" id="PS50995"/>
    </source>
</evidence>
<dbReference type="InterPro" id="IPR036388">
    <property type="entry name" value="WH-like_DNA-bd_sf"/>
</dbReference>
<dbReference type="SUPFAM" id="SSF46785">
    <property type="entry name" value="Winged helix' DNA-binding domain"/>
    <property type="match status" value="1"/>
</dbReference>
<reference evidence="5" key="2">
    <citation type="submission" date="2020-09" db="EMBL/GenBank/DDBJ databases">
        <authorList>
            <person name="Sun Q."/>
            <person name="Kim S."/>
        </authorList>
    </citation>
    <scope>NUCLEOTIDE SEQUENCE</scope>
    <source>
        <strain evidence="5">KCTC 12368</strain>
    </source>
</reference>
<keyword evidence="1" id="KW-0805">Transcription regulation</keyword>
<dbReference type="RefSeq" id="WP_018473557.1">
    <property type="nucleotide sequence ID" value="NZ_BMWX01000008.1"/>
</dbReference>
<dbReference type="PANTHER" id="PTHR33164:SF64">
    <property type="entry name" value="TRANSCRIPTIONAL REGULATOR SLYA"/>
    <property type="match status" value="1"/>
</dbReference>
<keyword evidence="6" id="KW-1185">Reference proteome</keyword>
<comment type="caution">
    <text evidence="5">The sequence shown here is derived from an EMBL/GenBank/DDBJ whole genome shotgun (WGS) entry which is preliminary data.</text>
</comment>
<name>A0A918UVI2_9BACT</name>
<reference evidence="5" key="1">
    <citation type="journal article" date="2014" name="Int. J. Syst. Evol. Microbiol.">
        <title>Complete genome sequence of Corynebacterium casei LMG S-19264T (=DSM 44701T), isolated from a smear-ripened cheese.</title>
        <authorList>
            <consortium name="US DOE Joint Genome Institute (JGI-PGF)"/>
            <person name="Walter F."/>
            <person name="Albersmeier A."/>
            <person name="Kalinowski J."/>
            <person name="Ruckert C."/>
        </authorList>
    </citation>
    <scope>NUCLEOTIDE SEQUENCE</scope>
    <source>
        <strain evidence="5">KCTC 12368</strain>
    </source>
</reference>
<dbReference type="GO" id="GO:0003700">
    <property type="term" value="F:DNA-binding transcription factor activity"/>
    <property type="evidence" value="ECO:0007669"/>
    <property type="project" value="InterPro"/>
</dbReference>
<dbReference type="AlphaFoldDB" id="A0A918UVI2"/>
<accession>A0A918UVI2</accession>
<proteinExistence type="predicted"/>
<gene>
    <name evidence="5" type="ORF">GCM10007049_34650</name>
</gene>
<organism evidence="5 6">
    <name type="scientific">Echinicola pacifica</name>
    <dbReference type="NCBI Taxonomy" id="346377"/>
    <lineage>
        <taxon>Bacteria</taxon>
        <taxon>Pseudomonadati</taxon>
        <taxon>Bacteroidota</taxon>
        <taxon>Cytophagia</taxon>
        <taxon>Cytophagales</taxon>
        <taxon>Cyclobacteriaceae</taxon>
        <taxon>Echinicola</taxon>
    </lineage>
</organism>
<evidence type="ECO:0000256" key="1">
    <source>
        <dbReference type="ARBA" id="ARBA00023015"/>
    </source>
</evidence>
<dbReference type="Gene3D" id="1.10.10.10">
    <property type="entry name" value="Winged helix-like DNA-binding domain superfamily/Winged helix DNA-binding domain"/>
    <property type="match status" value="1"/>
</dbReference>
<dbReference type="InterPro" id="IPR036390">
    <property type="entry name" value="WH_DNA-bd_sf"/>
</dbReference>
<feature type="domain" description="HTH marR-type" evidence="4">
    <location>
        <begin position="12"/>
        <end position="147"/>
    </location>
</feature>
<dbReference type="PANTHER" id="PTHR33164">
    <property type="entry name" value="TRANSCRIPTIONAL REGULATOR, MARR FAMILY"/>
    <property type="match status" value="1"/>
</dbReference>
<keyword evidence="3" id="KW-0804">Transcription</keyword>
<dbReference type="InterPro" id="IPR000835">
    <property type="entry name" value="HTH_MarR-typ"/>
</dbReference>
<dbReference type="InterPro" id="IPR039422">
    <property type="entry name" value="MarR/SlyA-like"/>
</dbReference>
<dbReference type="GO" id="GO:0003677">
    <property type="term" value="F:DNA binding"/>
    <property type="evidence" value="ECO:0007669"/>
    <property type="project" value="UniProtKB-KW"/>
</dbReference>
<evidence type="ECO:0000313" key="5">
    <source>
        <dbReference type="EMBL" id="GGZ38563.1"/>
    </source>
</evidence>
<dbReference type="PROSITE" id="PS50995">
    <property type="entry name" value="HTH_MARR_2"/>
    <property type="match status" value="1"/>
</dbReference>
<evidence type="ECO:0000256" key="3">
    <source>
        <dbReference type="ARBA" id="ARBA00023163"/>
    </source>
</evidence>
<evidence type="ECO:0000256" key="2">
    <source>
        <dbReference type="ARBA" id="ARBA00023125"/>
    </source>
</evidence>
<dbReference type="SMART" id="SM00347">
    <property type="entry name" value="HTH_MARR"/>
    <property type="match status" value="1"/>
</dbReference>
<dbReference type="EMBL" id="BMWX01000008">
    <property type="protein sequence ID" value="GGZ38563.1"/>
    <property type="molecule type" value="Genomic_DNA"/>
</dbReference>
<dbReference type="Pfam" id="PF01047">
    <property type="entry name" value="MarR"/>
    <property type="match status" value="1"/>
</dbReference>